<dbReference type="InterPro" id="IPR050706">
    <property type="entry name" value="Cyclic-di-GMP_PDE-like"/>
</dbReference>
<dbReference type="SUPFAM" id="SSF103190">
    <property type="entry name" value="Sensory domain-like"/>
    <property type="match status" value="1"/>
</dbReference>
<dbReference type="Gene3D" id="3.30.450.20">
    <property type="entry name" value="PAS domain"/>
    <property type="match status" value="1"/>
</dbReference>
<gene>
    <name evidence="2" type="ORF">EI16_00740</name>
</gene>
<feature type="domain" description="EAL" evidence="1">
    <location>
        <begin position="1"/>
        <end position="252"/>
    </location>
</feature>
<dbReference type="PANTHER" id="PTHR33121">
    <property type="entry name" value="CYCLIC DI-GMP PHOSPHODIESTERASE PDEF"/>
    <property type="match status" value="1"/>
</dbReference>
<dbReference type="Gene3D" id="3.20.20.450">
    <property type="entry name" value="EAL domain"/>
    <property type="match status" value="1"/>
</dbReference>
<dbReference type="AlphaFoldDB" id="A0A066ZWZ3"/>
<proteinExistence type="predicted"/>
<evidence type="ECO:0000259" key="1">
    <source>
        <dbReference type="PROSITE" id="PS50883"/>
    </source>
</evidence>
<organism evidence="2 3">
    <name type="scientific">Hydrogenovibrio marinus</name>
    <dbReference type="NCBI Taxonomy" id="28885"/>
    <lineage>
        <taxon>Bacteria</taxon>
        <taxon>Pseudomonadati</taxon>
        <taxon>Pseudomonadota</taxon>
        <taxon>Gammaproteobacteria</taxon>
        <taxon>Thiotrichales</taxon>
        <taxon>Piscirickettsiaceae</taxon>
        <taxon>Hydrogenovibrio</taxon>
    </lineage>
</organism>
<sequence>MDQIDPSELSTLNTLENKLYSVFQPIYSFSNQACVGAEALVRGRSLENGFQVPVYNCLEVPEGLTQAEFSHQLNRMHFENWAKLKRPDNWMFLNLDFEGVTSLGDLYISEFLKDLKMQGHEVVIEVVESEIKDEGLFDKVINTLRDLGCLIALDDFGAGHSNVDRIWKAQPDIVKLDRGVLLEATKSLRSQSVLRNLTNLIKQAGSICLLEGVENREQALLAMDIGVDLVQGFYFARPRQLLDRIKQGESCIKEVTEQYPAYIEEKAFLKQIQRKGYETLFESFLGMPNLAELELQMEKLLTLSFVKRFFILDQEGYQVSDEYNVEDKVKQVSVLKKGKGLCWKNRRYFVKAIQSPGRLYVSEPYRSLIDMQLCLTVSKVVYINENPFVACFDVSYVDKSTESVQISV</sequence>
<evidence type="ECO:0000313" key="2">
    <source>
        <dbReference type="EMBL" id="KDN94876.1"/>
    </source>
</evidence>
<dbReference type="InterPro" id="IPR001633">
    <property type="entry name" value="EAL_dom"/>
</dbReference>
<comment type="caution">
    <text evidence="2">The sequence shown here is derived from an EMBL/GenBank/DDBJ whole genome shotgun (WGS) entry which is preliminary data.</text>
</comment>
<dbReference type="InterPro" id="IPR029151">
    <property type="entry name" value="Sensor-like_sf"/>
</dbReference>
<accession>A0A066ZWZ3</accession>
<dbReference type="InterPro" id="IPR035919">
    <property type="entry name" value="EAL_sf"/>
</dbReference>
<dbReference type="STRING" id="28885.EI16_00740"/>
<dbReference type="Pfam" id="PF00563">
    <property type="entry name" value="EAL"/>
    <property type="match status" value="1"/>
</dbReference>
<protein>
    <recommendedName>
        <fullName evidence="1">EAL domain-containing protein</fullName>
    </recommendedName>
</protein>
<dbReference type="PANTHER" id="PTHR33121:SF76">
    <property type="entry name" value="SIGNALING PROTEIN"/>
    <property type="match status" value="1"/>
</dbReference>
<dbReference type="GO" id="GO:0071111">
    <property type="term" value="F:cyclic-guanylate-specific phosphodiesterase activity"/>
    <property type="evidence" value="ECO:0007669"/>
    <property type="project" value="InterPro"/>
</dbReference>
<reference evidence="2 3" key="1">
    <citation type="submission" date="2014-04" db="EMBL/GenBank/DDBJ databases">
        <title>Draft genome sequence of Hydrogenovibrio marinus MH-110, a model organism for aerobic H2 metabolism.</title>
        <authorList>
            <person name="Cha H.J."/>
            <person name="Jo B.H."/>
            <person name="Hwang B.H."/>
        </authorList>
    </citation>
    <scope>NUCLEOTIDE SEQUENCE [LARGE SCALE GENOMIC DNA]</scope>
    <source>
        <strain evidence="2 3">MH-110</strain>
    </source>
</reference>
<dbReference type="EMBL" id="JMIU01000001">
    <property type="protein sequence ID" value="KDN94876.1"/>
    <property type="molecule type" value="Genomic_DNA"/>
</dbReference>
<keyword evidence="3" id="KW-1185">Reference proteome</keyword>
<dbReference type="SUPFAM" id="SSF141868">
    <property type="entry name" value="EAL domain-like"/>
    <property type="match status" value="1"/>
</dbReference>
<dbReference type="Proteomes" id="UP000027341">
    <property type="component" value="Unassembled WGS sequence"/>
</dbReference>
<evidence type="ECO:0000313" key="3">
    <source>
        <dbReference type="Proteomes" id="UP000027341"/>
    </source>
</evidence>
<dbReference type="PROSITE" id="PS50883">
    <property type="entry name" value="EAL"/>
    <property type="match status" value="1"/>
</dbReference>
<name>A0A066ZWZ3_HYDMR</name>
<dbReference type="CDD" id="cd01948">
    <property type="entry name" value="EAL"/>
    <property type="match status" value="1"/>
</dbReference>
<dbReference type="SMART" id="SM00052">
    <property type="entry name" value="EAL"/>
    <property type="match status" value="1"/>
</dbReference>